<evidence type="ECO:0000313" key="2">
    <source>
        <dbReference type="Proteomes" id="UP001262754"/>
    </source>
</evidence>
<dbReference type="GO" id="GO:0003677">
    <property type="term" value="F:DNA binding"/>
    <property type="evidence" value="ECO:0007669"/>
    <property type="project" value="UniProtKB-KW"/>
</dbReference>
<keyword evidence="2" id="KW-1185">Reference proteome</keyword>
<reference evidence="1 2" key="1">
    <citation type="submission" date="2023-07" db="EMBL/GenBank/DDBJ databases">
        <title>Sorghum-associated microbial communities from plants grown in Nebraska, USA.</title>
        <authorList>
            <person name="Schachtman D."/>
        </authorList>
    </citation>
    <scope>NUCLEOTIDE SEQUENCE [LARGE SCALE GENOMIC DNA]</scope>
    <source>
        <strain evidence="1 2">DS2154</strain>
    </source>
</reference>
<dbReference type="Gene3D" id="3.90.1150.30">
    <property type="match status" value="1"/>
</dbReference>
<dbReference type="InterPro" id="IPR038056">
    <property type="entry name" value="YjbR-like_sf"/>
</dbReference>
<dbReference type="InterPro" id="IPR007351">
    <property type="entry name" value="YjbR"/>
</dbReference>
<gene>
    <name evidence="1" type="ORF">J2800_002311</name>
</gene>
<sequence>MTPKAFDAAAMALPGATMTIQWGDDQVYKVGGKMFAVLGGAVGRNGFSLKASDVAFEVLSEMGRATPAPYLARAKWLHFADLAAQDADEVTDWLKTAHGLIAAKLTRKVKAELGL</sequence>
<dbReference type="PANTHER" id="PTHR35145:SF1">
    <property type="entry name" value="CYTOPLASMIC PROTEIN"/>
    <property type="match status" value="1"/>
</dbReference>
<protein>
    <submittedName>
        <fullName evidence="1">DNA-binding protein (MmcQ/YjbR family)</fullName>
    </submittedName>
</protein>
<dbReference type="PANTHER" id="PTHR35145">
    <property type="entry name" value="CYTOPLASMIC PROTEIN-RELATED"/>
    <property type="match status" value="1"/>
</dbReference>
<dbReference type="Pfam" id="PF04237">
    <property type="entry name" value="YjbR"/>
    <property type="match status" value="1"/>
</dbReference>
<name>A0ABU1MZG5_9CAUL</name>
<dbReference type="EMBL" id="JAVDRL010000006">
    <property type="protein sequence ID" value="MDR6531564.1"/>
    <property type="molecule type" value="Genomic_DNA"/>
</dbReference>
<accession>A0ABU1MZG5</accession>
<organism evidence="1 2">
    <name type="scientific">Caulobacter rhizosphaerae</name>
    <dbReference type="NCBI Taxonomy" id="2010972"/>
    <lineage>
        <taxon>Bacteria</taxon>
        <taxon>Pseudomonadati</taxon>
        <taxon>Pseudomonadota</taxon>
        <taxon>Alphaproteobacteria</taxon>
        <taxon>Caulobacterales</taxon>
        <taxon>Caulobacteraceae</taxon>
        <taxon>Caulobacter</taxon>
    </lineage>
</organism>
<dbReference type="SUPFAM" id="SSF142906">
    <property type="entry name" value="YjbR-like"/>
    <property type="match status" value="1"/>
</dbReference>
<comment type="caution">
    <text evidence="1">The sequence shown here is derived from an EMBL/GenBank/DDBJ whole genome shotgun (WGS) entry which is preliminary data.</text>
</comment>
<evidence type="ECO:0000313" key="1">
    <source>
        <dbReference type="EMBL" id="MDR6531564.1"/>
    </source>
</evidence>
<dbReference type="InterPro" id="IPR058532">
    <property type="entry name" value="YjbR/MT2646/Rv2570-like"/>
</dbReference>
<keyword evidence="1" id="KW-0238">DNA-binding</keyword>
<proteinExistence type="predicted"/>
<dbReference type="Proteomes" id="UP001262754">
    <property type="component" value="Unassembled WGS sequence"/>
</dbReference>
<dbReference type="RefSeq" id="WP_056761968.1">
    <property type="nucleotide sequence ID" value="NZ_BMLD01000012.1"/>
</dbReference>